<keyword evidence="1" id="KW-1133">Transmembrane helix</keyword>
<dbReference type="Pfam" id="PF00563">
    <property type="entry name" value="EAL"/>
    <property type="match status" value="1"/>
</dbReference>
<dbReference type="InterPro" id="IPR000160">
    <property type="entry name" value="GGDEF_dom"/>
</dbReference>
<dbReference type="AlphaFoldDB" id="A0A926P2N0"/>
<dbReference type="InterPro" id="IPR029787">
    <property type="entry name" value="Nucleotide_cyclase"/>
</dbReference>
<organism evidence="4 5">
    <name type="scientific">Roseibium aggregatum</name>
    <dbReference type="NCBI Taxonomy" id="187304"/>
    <lineage>
        <taxon>Bacteria</taxon>
        <taxon>Pseudomonadati</taxon>
        <taxon>Pseudomonadota</taxon>
        <taxon>Alphaproteobacteria</taxon>
        <taxon>Hyphomicrobiales</taxon>
        <taxon>Stappiaceae</taxon>
        <taxon>Roseibium</taxon>
    </lineage>
</organism>
<dbReference type="InterPro" id="IPR035919">
    <property type="entry name" value="EAL_sf"/>
</dbReference>
<dbReference type="NCBIfam" id="TIGR00254">
    <property type="entry name" value="GGDEF"/>
    <property type="match status" value="1"/>
</dbReference>
<dbReference type="PANTHER" id="PTHR44757:SF2">
    <property type="entry name" value="BIOFILM ARCHITECTURE MAINTENANCE PROTEIN MBAA"/>
    <property type="match status" value="1"/>
</dbReference>
<dbReference type="Gene3D" id="3.20.20.450">
    <property type="entry name" value="EAL domain"/>
    <property type="match status" value="1"/>
</dbReference>
<comment type="caution">
    <text evidence="4">The sequence shown here is derived from an EMBL/GenBank/DDBJ whole genome shotgun (WGS) entry which is preliminary data.</text>
</comment>
<gene>
    <name evidence="4" type="ORF">HK439_17055</name>
</gene>
<dbReference type="InterPro" id="IPR043128">
    <property type="entry name" value="Rev_trsase/Diguanyl_cyclase"/>
</dbReference>
<dbReference type="PANTHER" id="PTHR44757">
    <property type="entry name" value="DIGUANYLATE CYCLASE DGCP"/>
    <property type="match status" value="1"/>
</dbReference>
<protein>
    <submittedName>
        <fullName evidence="4">Bifunctional diguanylate cyclase/phosphodiesterase</fullName>
    </submittedName>
</protein>
<dbReference type="PROSITE" id="PS50883">
    <property type="entry name" value="EAL"/>
    <property type="match status" value="1"/>
</dbReference>
<keyword evidence="1" id="KW-0812">Transmembrane</keyword>
<dbReference type="PROSITE" id="PS50887">
    <property type="entry name" value="GGDEF"/>
    <property type="match status" value="1"/>
</dbReference>
<dbReference type="CDD" id="cd01949">
    <property type="entry name" value="GGDEF"/>
    <property type="match status" value="1"/>
</dbReference>
<dbReference type="Proteomes" id="UP000598467">
    <property type="component" value="Unassembled WGS sequence"/>
</dbReference>
<proteinExistence type="predicted"/>
<evidence type="ECO:0000256" key="1">
    <source>
        <dbReference type="SAM" id="Phobius"/>
    </source>
</evidence>
<reference evidence="4" key="1">
    <citation type="submission" date="2020-05" db="EMBL/GenBank/DDBJ databases">
        <title>Identification of trans-AT polyketide cluster in two marine bacteria, producers of a novel glutaramide-containing polyketide sesbanimide D and analogs.</title>
        <authorList>
            <person name="Kacar D."/>
            <person name="Rodriguez P."/>
            <person name="Canedo L."/>
            <person name="Gonzalez E."/>
            <person name="Galan B."/>
            <person name="De La Calle F."/>
            <person name="Garcia J.L."/>
        </authorList>
    </citation>
    <scope>NUCLEOTIDE SEQUENCE</scope>
    <source>
        <strain evidence="4">PHM038</strain>
    </source>
</reference>
<dbReference type="Pfam" id="PF05228">
    <property type="entry name" value="CHASE4"/>
    <property type="match status" value="1"/>
</dbReference>
<dbReference type="SMART" id="SM00267">
    <property type="entry name" value="GGDEF"/>
    <property type="match status" value="1"/>
</dbReference>
<dbReference type="CDD" id="cd01948">
    <property type="entry name" value="EAL"/>
    <property type="match status" value="1"/>
</dbReference>
<dbReference type="SUPFAM" id="SSF55073">
    <property type="entry name" value="Nucleotide cyclase"/>
    <property type="match status" value="1"/>
</dbReference>
<dbReference type="RefSeq" id="WP_190292717.1">
    <property type="nucleotide sequence ID" value="NZ_JABFCZ010000019.1"/>
</dbReference>
<feature type="domain" description="EAL" evidence="2">
    <location>
        <begin position="490"/>
        <end position="739"/>
    </location>
</feature>
<accession>A0A926P2N0</accession>
<keyword evidence="1" id="KW-0472">Membrane</keyword>
<dbReference type="Pfam" id="PF00990">
    <property type="entry name" value="GGDEF"/>
    <property type="match status" value="1"/>
</dbReference>
<feature type="domain" description="GGDEF" evidence="3">
    <location>
        <begin position="348"/>
        <end position="481"/>
    </location>
</feature>
<evidence type="ECO:0000313" key="5">
    <source>
        <dbReference type="Proteomes" id="UP000598467"/>
    </source>
</evidence>
<feature type="transmembrane region" description="Helical" evidence="1">
    <location>
        <begin position="12"/>
        <end position="37"/>
    </location>
</feature>
<dbReference type="InterPro" id="IPR052155">
    <property type="entry name" value="Biofilm_reg_signaling"/>
</dbReference>
<dbReference type="Gene3D" id="3.30.70.270">
    <property type="match status" value="1"/>
</dbReference>
<dbReference type="InterPro" id="IPR007892">
    <property type="entry name" value="CHASE4"/>
</dbReference>
<dbReference type="EMBL" id="JABFCZ010000019">
    <property type="protein sequence ID" value="MBD1547978.1"/>
    <property type="molecule type" value="Genomic_DNA"/>
</dbReference>
<sequence>MKPAKERHGTRIANAIIIPMFAVVLIAVAITFGLLIWSAHISDQAAEKSQRQLLTGTLQLTRDQFARQQASVLVKDPIYYITTGPIYDTSWLYHNVALWLKENYGFSRTLLLDQEGKYRFVDGPNVYEKWVTRNLLNSLQPAVRAVQKRYLASLKELPSGLFYFDPDYRINEHTLSETGLVSIKGNIYLFSVAAITPELMKLVSRRTTPAILVNFKQLNGELLAEIGRVSALEGMVLDSIPALEPGGPSIDLKAPDGTTIGHIHWQAEQPGQEMQSRITPVLAVLALALVGLSVVVMAFIRQSTRHLASSRADAVRASLHDPLSGLPNRRQFKQLLVRTLDDPQVVKRGAAVLYFDLDRFKDINDTLGHAAGDWVICAIAERLRRVLPENGIVARISGDEFALLLPDCPNEAQAEQIMSRLQDMMVQPVSFGPDEIHVSVSMGAALAPRDGLEAEELLRKADIALYDAKSNGRNRWSFFEPSMQEHVRTKDEIARELRKAVDEDLLDVAYQPQCDSRSDKVVAIEALARWNRPNTGAVPPASFIPVAEETGLINDLGLWILRRACRDAHRWPGIIVSVNVSPTQFKHPRFVDKVIATLEEFDLDPERLEIEVTETVFAGRDKKTLQSLKRLKDLGIKIALDDFGSGYSSLSYLRHFPFDTLKIDQDFISAMNDSPEARAIVRTIIRLGQALGMTIVAEGIEEKQQAEYLAANGCHRLQGYFISHPLPAKDLDEFLADHEIQVEMKHQSLEVERLRSAEY</sequence>
<evidence type="ECO:0000259" key="2">
    <source>
        <dbReference type="PROSITE" id="PS50883"/>
    </source>
</evidence>
<name>A0A926P2N0_9HYPH</name>
<dbReference type="InterPro" id="IPR001633">
    <property type="entry name" value="EAL_dom"/>
</dbReference>
<dbReference type="SMART" id="SM00052">
    <property type="entry name" value="EAL"/>
    <property type="match status" value="1"/>
</dbReference>
<feature type="transmembrane region" description="Helical" evidence="1">
    <location>
        <begin position="278"/>
        <end position="300"/>
    </location>
</feature>
<evidence type="ECO:0000259" key="3">
    <source>
        <dbReference type="PROSITE" id="PS50887"/>
    </source>
</evidence>
<evidence type="ECO:0000313" key="4">
    <source>
        <dbReference type="EMBL" id="MBD1547978.1"/>
    </source>
</evidence>
<dbReference type="SUPFAM" id="SSF141868">
    <property type="entry name" value="EAL domain-like"/>
    <property type="match status" value="1"/>
</dbReference>